<proteinExistence type="predicted"/>
<dbReference type="NCBIfam" id="TIGR04183">
    <property type="entry name" value="Por_Secre_tail"/>
    <property type="match status" value="1"/>
</dbReference>
<comment type="caution">
    <text evidence="4">The sequence shown here is derived from an EMBL/GenBank/DDBJ whole genome shotgun (WGS) entry which is preliminary data.</text>
</comment>
<dbReference type="InterPro" id="IPR013517">
    <property type="entry name" value="FG-GAP"/>
</dbReference>
<feature type="transmembrane region" description="Helical" evidence="2">
    <location>
        <begin position="17"/>
        <end position="35"/>
    </location>
</feature>
<sequence>MQQAKTDKKEEMNIPKISIYLVFTISFLFTSKLWAQFSNPILIESNTGLITNIITADINNDGLEDLIITKKFSANNLISYYLNQGDFNFGPEISIASGNSQVTNISVGDFNNDNWLDIVSIGDATNSVTLYVNNALSFSPQVLDSFTFFESDISVADIDNDNDLDIIAIGGTTFKVYYNDGVANFTPQTIPGPLEDFFDITVADIDADGFQDVITGGSNVSVYKNNSGVLSYDSTRSSQLGQTTGTFSLFLRLADLDNDGDVDLLREGNNSTGMVWMENDGNGNFSSLQIIDSAVTNIRSATLNDFDHDNDLDFMIIQNQDLYLYTNDGFGNFDAPTLIQDAETIISVIHSEDMNNDGLADIIWSADLSVQENNLTLSTPKHLVTPNSVKIYPNPSTENLFLKSPQDGILHILNLQGQFIYKNLVLNEGTHQLNIALPPQVYFFRITFKTGKTITKKVVIQ</sequence>
<name>A0ABU1K3D0_9FLAO</name>
<dbReference type="Proteomes" id="UP001257659">
    <property type="component" value="Unassembled WGS sequence"/>
</dbReference>
<dbReference type="Gene3D" id="2.130.10.130">
    <property type="entry name" value="Integrin alpha, N-terminal"/>
    <property type="match status" value="1"/>
</dbReference>
<keyword evidence="2" id="KW-1133">Transmembrane helix</keyword>
<evidence type="ECO:0000259" key="3">
    <source>
        <dbReference type="Pfam" id="PF18962"/>
    </source>
</evidence>
<dbReference type="Pfam" id="PF18962">
    <property type="entry name" value="Por_Secre_tail"/>
    <property type="match status" value="1"/>
</dbReference>
<dbReference type="PANTHER" id="PTHR45460:SF2">
    <property type="entry name" value="ALPHA 1,3 GLUCANASE, GH71 FAMILY (EUROFUNG)"/>
    <property type="match status" value="1"/>
</dbReference>
<dbReference type="SUPFAM" id="SSF69318">
    <property type="entry name" value="Integrin alpha N-terminal domain"/>
    <property type="match status" value="2"/>
</dbReference>
<evidence type="ECO:0000313" key="5">
    <source>
        <dbReference type="Proteomes" id="UP001257659"/>
    </source>
</evidence>
<keyword evidence="1" id="KW-0732">Signal</keyword>
<evidence type="ECO:0000313" key="4">
    <source>
        <dbReference type="EMBL" id="MDR6300128.1"/>
    </source>
</evidence>
<dbReference type="RefSeq" id="WP_309727036.1">
    <property type="nucleotide sequence ID" value="NZ_JAVDQA010000001.1"/>
</dbReference>
<dbReference type="EMBL" id="JAVDQA010000001">
    <property type="protein sequence ID" value="MDR6300128.1"/>
    <property type="molecule type" value="Genomic_DNA"/>
</dbReference>
<accession>A0ABU1K3D0</accession>
<organism evidence="4 5">
    <name type="scientific">Mesonia maritima</name>
    <dbReference type="NCBI Taxonomy" id="1793873"/>
    <lineage>
        <taxon>Bacteria</taxon>
        <taxon>Pseudomonadati</taxon>
        <taxon>Bacteroidota</taxon>
        <taxon>Flavobacteriia</taxon>
        <taxon>Flavobacteriales</taxon>
        <taxon>Flavobacteriaceae</taxon>
        <taxon>Mesonia</taxon>
    </lineage>
</organism>
<evidence type="ECO:0000256" key="1">
    <source>
        <dbReference type="ARBA" id="ARBA00022729"/>
    </source>
</evidence>
<protein>
    <recommendedName>
        <fullName evidence="3">Secretion system C-terminal sorting domain-containing protein</fullName>
    </recommendedName>
</protein>
<reference evidence="4 5" key="1">
    <citation type="submission" date="2023-07" db="EMBL/GenBank/DDBJ databases">
        <title>Genomic Encyclopedia of Type Strains, Phase IV (KMG-IV): sequencing the most valuable type-strain genomes for metagenomic binning, comparative biology and taxonomic classification.</title>
        <authorList>
            <person name="Goeker M."/>
        </authorList>
    </citation>
    <scope>NUCLEOTIDE SEQUENCE [LARGE SCALE GENOMIC DNA]</scope>
    <source>
        <strain evidence="4 5">DSM 102814</strain>
    </source>
</reference>
<keyword evidence="2" id="KW-0812">Transmembrane</keyword>
<gene>
    <name evidence="4" type="ORF">GGR31_000744</name>
</gene>
<dbReference type="PANTHER" id="PTHR45460">
    <property type="entry name" value="SIMILAR TO CYSTEINE PROTEINASE"/>
    <property type="match status" value="1"/>
</dbReference>
<keyword evidence="5" id="KW-1185">Reference proteome</keyword>
<keyword evidence="2" id="KW-0472">Membrane</keyword>
<evidence type="ECO:0000256" key="2">
    <source>
        <dbReference type="SAM" id="Phobius"/>
    </source>
</evidence>
<dbReference type="InterPro" id="IPR028994">
    <property type="entry name" value="Integrin_alpha_N"/>
</dbReference>
<dbReference type="Pfam" id="PF13517">
    <property type="entry name" value="FG-GAP_3"/>
    <property type="match status" value="3"/>
</dbReference>
<feature type="domain" description="Secretion system C-terminal sorting" evidence="3">
    <location>
        <begin position="391"/>
        <end position="460"/>
    </location>
</feature>
<dbReference type="InterPro" id="IPR026444">
    <property type="entry name" value="Secre_tail"/>
</dbReference>